<dbReference type="Gene3D" id="3.30.750.24">
    <property type="entry name" value="STAS domain"/>
    <property type="match status" value="1"/>
</dbReference>
<name>A0A1D8GA75_9ACTN</name>
<feature type="domain" description="STAS" evidence="2">
    <location>
        <begin position="19"/>
        <end position="103"/>
    </location>
</feature>
<keyword evidence="4" id="KW-1185">Reference proteome</keyword>
<dbReference type="PATRIC" id="fig|285473.5.peg.5512"/>
<dbReference type="InterPro" id="IPR036513">
    <property type="entry name" value="STAS_dom_sf"/>
</dbReference>
<dbReference type="AlphaFoldDB" id="A0A1D8GA75"/>
<dbReference type="OrthoDB" id="4249752at2"/>
<dbReference type="SUPFAM" id="SSF52091">
    <property type="entry name" value="SpoIIaa-like"/>
    <property type="match status" value="1"/>
</dbReference>
<dbReference type="RefSeq" id="WP_078915833.1">
    <property type="nucleotide sequence ID" value="NZ_CP017316.1"/>
</dbReference>
<proteinExistence type="predicted"/>
<gene>
    <name evidence="3" type="ORF">A4G23_05230</name>
</gene>
<sequence>MNADRYDYLDLVTTVDGSGVARIRLGGELDWETADDLTAAARSCLTADPPPRRLRLDCAGLTLCDSLGLAALLMIHRKAGETGTPLHLDNRPPLLDRLLELTGTAYLFATAEEAGGRMAAAEQAAATRPAPPPPPSS</sequence>
<dbReference type="EMBL" id="CP017316">
    <property type="protein sequence ID" value="AOT62334.1"/>
    <property type="molecule type" value="Genomic_DNA"/>
</dbReference>
<dbReference type="KEGG" id="srn:A4G23_05230"/>
<dbReference type="Pfam" id="PF13466">
    <property type="entry name" value="STAS_2"/>
    <property type="match status" value="1"/>
</dbReference>
<evidence type="ECO:0000313" key="4">
    <source>
        <dbReference type="Proteomes" id="UP000095349"/>
    </source>
</evidence>
<dbReference type="InterPro" id="IPR002645">
    <property type="entry name" value="STAS_dom"/>
</dbReference>
<evidence type="ECO:0000256" key="1">
    <source>
        <dbReference type="SAM" id="MobiDB-lite"/>
    </source>
</evidence>
<dbReference type="STRING" id="285473.A4G23_05230"/>
<organism evidence="3 4">
    <name type="scientific">Streptomyces rubrolavendulae</name>
    <dbReference type="NCBI Taxonomy" id="285473"/>
    <lineage>
        <taxon>Bacteria</taxon>
        <taxon>Bacillati</taxon>
        <taxon>Actinomycetota</taxon>
        <taxon>Actinomycetes</taxon>
        <taxon>Kitasatosporales</taxon>
        <taxon>Streptomycetaceae</taxon>
        <taxon>Streptomyces</taxon>
    </lineage>
</organism>
<feature type="region of interest" description="Disordered" evidence="1">
    <location>
        <begin position="118"/>
        <end position="137"/>
    </location>
</feature>
<dbReference type="InterPro" id="IPR058548">
    <property type="entry name" value="MlaB-like_STAS"/>
</dbReference>
<dbReference type="PROSITE" id="PS50801">
    <property type="entry name" value="STAS"/>
    <property type="match status" value="1"/>
</dbReference>
<feature type="compositionally biased region" description="Low complexity" evidence="1">
    <location>
        <begin position="118"/>
        <end position="128"/>
    </location>
</feature>
<dbReference type="GeneID" id="91406725"/>
<protein>
    <submittedName>
        <fullName evidence="3">STAS domain protein</fullName>
    </submittedName>
</protein>
<evidence type="ECO:0000313" key="3">
    <source>
        <dbReference type="EMBL" id="AOT62334.1"/>
    </source>
</evidence>
<dbReference type="Proteomes" id="UP000095349">
    <property type="component" value="Chromosome"/>
</dbReference>
<reference evidence="3 4" key="1">
    <citation type="submission" date="2016-09" db="EMBL/GenBank/DDBJ databases">
        <title>Streptomyces rubrolavendulae MJM4426 Genome sequencing and assembly.</title>
        <authorList>
            <person name="Kim J.-G."/>
        </authorList>
    </citation>
    <scope>NUCLEOTIDE SEQUENCE [LARGE SCALE GENOMIC DNA]</scope>
    <source>
        <strain evidence="3 4">MJM4426</strain>
    </source>
</reference>
<dbReference type="CDD" id="cd07043">
    <property type="entry name" value="STAS_anti-anti-sigma_factors"/>
    <property type="match status" value="1"/>
</dbReference>
<accession>A0A1D8GA75</accession>
<evidence type="ECO:0000259" key="2">
    <source>
        <dbReference type="PROSITE" id="PS50801"/>
    </source>
</evidence>